<sequence>MNRRQATYTHRMPRPRLHDDALRDRLLEVASAAISRGGVDALRVRDVAASAGTSASAVYALFGGRDELVRAVGDEAFRRFAAHLGRAGRTDDPATDLLSLGLAYRTSALTDPHFYRVMFEAARVGAQEPSQGPATAHPTFVVLRDAVDRVLGLTGAPRREDDALEAAVQLWGLVHGLVGLELAGLVPGDAREREERFRGALLAVGTALLDGPRGDG</sequence>
<feature type="DNA-binding region" description="H-T-H motif" evidence="4">
    <location>
        <begin position="43"/>
        <end position="62"/>
    </location>
</feature>
<name>A0A4Y3KW61_9CELL</name>
<keyword evidence="3" id="KW-0804">Transcription</keyword>
<keyword evidence="1" id="KW-0805">Transcription regulation</keyword>
<keyword evidence="2 4" id="KW-0238">DNA-binding</keyword>
<dbReference type="InterPro" id="IPR025996">
    <property type="entry name" value="MT1864/Rv1816-like_C"/>
</dbReference>
<dbReference type="SUPFAM" id="SSF48498">
    <property type="entry name" value="Tetracyclin repressor-like, C-terminal domain"/>
    <property type="match status" value="1"/>
</dbReference>
<proteinExistence type="predicted"/>
<dbReference type="InterPro" id="IPR001647">
    <property type="entry name" value="HTH_TetR"/>
</dbReference>
<evidence type="ECO:0000256" key="2">
    <source>
        <dbReference type="ARBA" id="ARBA00023125"/>
    </source>
</evidence>
<evidence type="ECO:0000256" key="1">
    <source>
        <dbReference type="ARBA" id="ARBA00023015"/>
    </source>
</evidence>
<dbReference type="EMBL" id="BJLR01000019">
    <property type="protein sequence ID" value="GEA88313.1"/>
    <property type="molecule type" value="Genomic_DNA"/>
</dbReference>
<dbReference type="InterPro" id="IPR036271">
    <property type="entry name" value="Tet_transcr_reg_TetR-rel_C_sf"/>
</dbReference>
<gene>
    <name evidence="6" type="ORF">CCE01nite_22620</name>
</gene>
<dbReference type="Gene3D" id="1.10.357.10">
    <property type="entry name" value="Tetracycline Repressor, domain 2"/>
    <property type="match status" value="1"/>
</dbReference>
<keyword evidence="7" id="KW-1185">Reference proteome</keyword>
<evidence type="ECO:0000313" key="6">
    <source>
        <dbReference type="EMBL" id="GEA88313.1"/>
    </source>
</evidence>
<dbReference type="AlphaFoldDB" id="A0A4Y3KW61"/>
<organism evidence="6 7">
    <name type="scientific">Cellulomonas cellasea</name>
    <dbReference type="NCBI Taxonomy" id="43670"/>
    <lineage>
        <taxon>Bacteria</taxon>
        <taxon>Bacillati</taxon>
        <taxon>Actinomycetota</taxon>
        <taxon>Actinomycetes</taxon>
        <taxon>Micrococcales</taxon>
        <taxon>Cellulomonadaceae</taxon>
        <taxon>Cellulomonas</taxon>
    </lineage>
</organism>
<accession>A0A4Y3KW61</accession>
<dbReference type="PANTHER" id="PTHR30055:SF220">
    <property type="entry name" value="TETR-FAMILY REGULATORY PROTEIN"/>
    <property type="match status" value="1"/>
</dbReference>
<dbReference type="InterPro" id="IPR050109">
    <property type="entry name" value="HTH-type_TetR-like_transc_reg"/>
</dbReference>
<dbReference type="Pfam" id="PF13305">
    <property type="entry name" value="TetR_C_33"/>
    <property type="match status" value="1"/>
</dbReference>
<protein>
    <submittedName>
        <fullName evidence="6">TetR family transcriptional regulator</fullName>
    </submittedName>
</protein>
<evidence type="ECO:0000256" key="4">
    <source>
        <dbReference type="PROSITE-ProRule" id="PRU00335"/>
    </source>
</evidence>
<dbReference type="Proteomes" id="UP000317046">
    <property type="component" value="Unassembled WGS sequence"/>
</dbReference>
<dbReference type="Pfam" id="PF00440">
    <property type="entry name" value="TetR_N"/>
    <property type="match status" value="1"/>
</dbReference>
<comment type="caution">
    <text evidence="6">The sequence shown here is derived from an EMBL/GenBank/DDBJ whole genome shotgun (WGS) entry which is preliminary data.</text>
</comment>
<dbReference type="GO" id="GO:0000976">
    <property type="term" value="F:transcription cis-regulatory region binding"/>
    <property type="evidence" value="ECO:0007669"/>
    <property type="project" value="TreeGrafter"/>
</dbReference>
<dbReference type="InterPro" id="IPR009057">
    <property type="entry name" value="Homeodomain-like_sf"/>
</dbReference>
<dbReference type="GO" id="GO:0003700">
    <property type="term" value="F:DNA-binding transcription factor activity"/>
    <property type="evidence" value="ECO:0007669"/>
    <property type="project" value="TreeGrafter"/>
</dbReference>
<reference evidence="6" key="1">
    <citation type="submission" date="2019-06" db="EMBL/GenBank/DDBJ databases">
        <title>Whole genome shotgun sequence of Cellulomonas cellasea NBRC 3753.</title>
        <authorList>
            <person name="Hosoyama A."/>
            <person name="Uohara A."/>
            <person name="Ohji S."/>
            <person name="Ichikawa N."/>
        </authorList>
    </citation>
    <scope>NUCLEOTIDE SEQUENCE [LARGE SCALE GENOMIC DNA]</scope>
    <source>
        <strain evidence="6">NBRC 3753</strain>
    </source>
</reference>
<evidence type="ECO:0000313" key="7">
    <source>
        <dbReference type="Proteomes" id="UP000317046"/>
    </source>
</evidence>
<evidence type="ECO:0000256" key="3">
    <source>
        <dbReference type="ARBA" id="ARBA00023163"/>
    </source>
</evidence>
<dbReference type="PROSITE" id="PS50977">
    <property type="entry name" value="HTH_TETR_2"/>
    <property type="match status" value="1"/>
</dbReference>
<dbReference type="PANTHER" id="PTHR30055">
    <property type="entry name" value="HTH-TYPE TRANSCRIPTIONAL REGULATOR RUTR"/>
    <property type="match status" value="1"/>
</dbReference>
<evidence type="ECO:0000259" key="5">
    <source>
        <dbReference type="PROSITE" id="PS50977"/>
    </source>
</evidence>
<dbReference type="SUPFAM" id="SSF46689">
    <property type="entry name" value="Homeodomain-like"/>
    <property type="match status" value="1"/>
</dbReference>
<feature type="domain" description="HTH tetR-type" evidence="5">
    <location>
        <begin position="20"/>
        <end position="80"/>
    </location>
</feature>